<reference evidence="2 4" key="1">
    <citation type="submission" date="2015-11" db="EMBL/GenBank/DDBJ databases">
        <title>Genomic analysis of 38 Legionella species identifies large and diverse effector repertoires.</title>
        <authorList>
            <person name="Burstein D."/>
            <person name="Amaro F."/>
            <person name="Zusman T."/>
            <person name="Lifshitz Z."/>
            <person name="Cohen O."/>
            <person name="Gilbert J.A."/>
            <person name="Pupko T."/>
            <person name="Shuman H.A."/>
            <person name="Segal G."/>
        </authorList>
    </citation>
    <scope>NUCLEOTIDE SEQUENCE [LARGE SCALE GENOMIC DNA]</scope>
    <source>
        <strain evidence="2 4">ORW</strain>
    </source>
</reference>
<sequence length="233" mass="25912">MFDRSKDVKKDLDNIRAVSEFKQVYQQVTEDMLEAEQWTPDEKEAMHLLSEGHDPEAIRKQVRLDEESNKKIADMYFMILLNTIIRNKTKMPFNLPENEIDSWPDNYSRNQFAADLLKHKKELSASPVGKEVMKTASEYAALYESTVGPKPDRSVEQSEQGNTSQQNESSAVDKACNTVGFLYGLVDGLSFSAAQPFPSALTMGSESASAGYAAGMFAKGVFEMGGLVASLMK</sequence>
<protein>
    <submittedName>
        <fullName evidence="2">Uncharacterized protein</fullName>
    </submittedName>
</protein>
<feature type="region of interest" description="Disordered" evidence="1">
    <location>
        <begin position="147"/>
        <end position="171"/>
    </location>
</feature>
<dbReference type="AlphaFoldDB" id="A0A0W0SB34"/>
<reference evidence="3 5" key="2">
    <citation type="submission" date="2018-12" db="EMBL/GenBank/DDBJ databases">
        <authorList>
            <consortium name="Pathogen Informatics"/>
        </authorList>
    </citation>
    <scope>NUCLEOTIDE SEQUENCE [LARGE SCALE GENOMIC DNA]</scope>
    <source>
        <strain evidence="3 5">NCTC11976</strain>
    </source>
</reference>
<gene>
    <name evidence="2" type="ORF">Lche_2654</name>
    <name evidence="3" type="ORF">NCTC11976_00949</name>
</gene>
<feature type="compositionally biased region" description="Polar residues" evidence="1">
    <location>
        <begin position="157"/>
        <end position="170"/>
    </location>
</feature>
<dbReference type="Proteomes" id="UP000054921">
    <property type="component" value="Unassembled WGS sequence"/>
</dbReference>
<dbReference type="RefSeq" id="WP_028382573.1">
    <property type="nucleotide sequence ID" value="NZ_CAAAIT010000005.1"/>
</dbReference>
<accession>A0A0W0SB34</accession>
<evidence type="ECO:0000313" key="3">
    <source>
        <dbReference type="EMBL" id="VEB34651.1"/>
    </source>
</evidence>
<proteinExistence type="predicted"/>
<evidence type="ECO:0000256" key="1">
    <source>
        <dbReference type="SAM" id="MobiDB-lite"/>
    </source>
</evidence>
<dbReference type="PATRIC" id="fig|28084.5.peg.2870"/>
<evidence type="ECO:0000313" key="2">
    <source>
        <dbReference type="EMBL" id="KTC80634.1"/>
    </source>
</evidence>
<name>A0A0W0SB34_9GAMM</name>
<dbReference type="EMBL" id="LR134173">
    <property type="protein sequence ID" value="VEB34651.1"/>
    <property type="molecule type" value="Genomic_DNA"/>
</dbReference>
<evidence type="ECO:0000313" key="5">
    <source>
        <dbReference type="Proteomes" id="UP000277577"/>
    </source>
</evidence>
<dbReference type="OrthoDB" id="5639440at2"/>
<keyword evidence="5" id="KW-1185">Reference proteome</keyword>
<dbReference type="EMBL" id="LNXW01000013">
    <property type="protein sequence ID" value="KTC80634.1"/>
    <property type="molecule type" value="Genomic_DNA"/>
</dbReference>
<evidence type="ECO:0000313" key="4">
    <source>
        <dbReference type="Proteomes" id="UP000054921"/>
    </source>
</evidence>
<dbReference type="Proteomes" id="UP000277577">
    <property type="component" value="Chromosome"/>
</dbReference>
<organism evidence="2 4">
    <name type="scientific">Legionella cherrii</name>
    <dbReference type="NCBI Taxonomy" id="28084"/>
    <lineage>
        <taxon>Bacteria</taxon>
        <taxon>Pseudomonadati</taxon>
        <taxon>Pseudomonadota</taxon>
        <taxon>Gammaproteobacteria</taxon>
        <taxon>Legionellales</taxon>
        <taxon>Legionellaceae</taxon>
        <taxon>Legionella</taxon>
    </lineage>
</organism>